<dbReference type="CDD" id="cd11062">
    <property type="entry name" value="CYP58-like"/>
    <property type="match status" value="1"/>
</dbReference>
<proteinExistence type="inferred from homology"/>
<evidence type="ECO:0000256" key="4">
    <source>
        <dbReference type="ARBA" id="ARBA00023004"/>
    </source>
</evidence>
<comment type="pathway">
    <text evidence="2">Secondary metabolite biosynthesis.</text>
</comment>
<reference evidence="8 9" key="1">
    <citation type="journal article" date="2019" name="Nat. Ecol. Evol.">
        <title>Megaphylogeny resolves global patterns of mushroom evolution.</title>
        <authorList>
            <person name="Varga T."/>
            <person name="Krizsan K."/>
            <person name="Foldi C."/>
            <person name="Dima B."/>
            <person name="Sanchez-Garcia M."/>
            <person name="Sanchez-Ramirez S."/>
            <person name="Szollosi G.J."/>
            <person name="Szarkandi J.G."/>
            <person name="Papp V."/>
            <person name="Albert L."/>
            <person name="Andreopoulos W."/>
            <person name="Angelini C."/>
            <person name="Antonin V."/>
            <person name="Barry K.W."/>
            <person name="Bougher N.L."/>
            <person name="Buchanan P."/>
            <person name="Buyck B."/>
            <person name="Bense V."/>
            <person name="Catcheside P."/>
            <person name="Chovatia M."/>
            <person name="Cooper J."/>
            <person name="Damon W."/>
            <person name="Desjardin D."/>
            <person name="Finy P."/>
            <person name="Geml J."/>
            <person name="Haridas S."/>
            <person name="Hughes K."/>
            <person name="Justo A."/>
            <person name="Karasinski D."/>
            <person name="Kautmanova I."/>
            <person name="Kiss B."/>
            <person name="Kocsube S."/>
            <person name="Kotiranta H."/>
            <person name="LaButti K.M."/>
            <person name="Lechner B.E."/>
            <person name="Liimatainen K."/>
            <person name="Lipzen A."/>
            <person name="Lukacs Z."/>
            <person name="Mihaltcheva S."/>
            <person name="Morgado L.N."/>
            <person name="Niskanen T."/>
            <person name="Noordeloos M.E."/>
            <person name="Ohm R.A."/>
            <person name="Ortiz-Santana B."/>
            <person name="Ovrebo C."/>
            <person name="Racz N."/>
            <person name="Riley R."/>
            <person name="Savchenko A."/>
            <person name="Shiryaev A."/>
            <person name="Soop K."/>
            <person name="Spirin V."/>
            <person name="Szebenyi C."/>
            <person name="Tomsovsky M."/>
            <person name="Tulloss R.E."/>
            <person name="Uehling J."/>
            <person name="Grigoriev I.V."/>
            <person name="Vagvolgyi C."/>
            <person name="Papp T."/>
            <person name="Martin F.M."/>
            <person name="Miettinen O."/>
            <person name="Hibbett D.S."/>
            <person name="Nagy L.G."/>
        </authorList>
    </citation>
    <scope>NUCLEOTIDE SEQUENCE [LARGE SCALE GENOMIC DNA]</scope>
    <source>
        <strain evidence="8 9">OMC1185</strain>
    </source>
</reference>
<dbReference type="InterPro" id="IPR050121">
    <property type="entry name" value="Cytochrome_P450_monoxygenase"/>
</dbReference>
<dbReference type="Pfam" id="PF00067">
    <property type="entry name" value="p450"/>
    <property type="match status" value="1"/>
</dbReference>
<dbReference type="InterPro" id="IPR001128">
    <property type="entry name" value="Cyt_P450"/>
</dbReference>
<dbReference type="GO" id="GO:0020037">
    <property type="term" value="F:heme binding"/>
    <property type="evidence" value="ECO:0007669"/>
    <property type="project" value="InterPro"/>
</dbReference>
<evidence type="ECO:0000256" key="1">
    <source>
        <dbReference type="ARBA" id="ARBA00001971"/>
    </source>
</evidence>
<dbReference type="Gene3D" id="1.10.630.10">
    <property type="entry name" value="Cytochrome P450"/>
    <property type="match status" value="1"/>
</dbReference>
<dbReference type="GO" id="GO:0004497">
    <property type="term" value="F:monooxygenase activity"/>
    <property type="evidence" value="ECO:0007669"/>
    <property type="project" value="UniProtKB-KW"/>
</dbReference>
<evidence type="ECO:0000256" key="2">
    <source>
        <dbReference type="ARBA" id="ARBA00005179"/>
    </source>
</evidence>
<gene>
    <name evidence="8" type="ORF">OE88DRAFT_1665632</name>
</gene>
<dbReference type="AlphaFoldDB" id="A0A5C3MUM8"/>
<feature type="binding site" description="axial binding residue" evidence="5">
    <location>
        <position position="437"/>
    </location>
    <ligand>
        <name>heme</name>
        <dbReference type="ChEBI" id="CHEBI:30413"/>
    </ligand>
    <ligandPart>
        <name>Fe</name>
        <dbReference type="ChEBI" id="CHEBI:18248"/>
    </ligandPart>
</feature>
<comment type="cofactor">
    <cofactor evidence="1 5">
        <name>heme</name>
        <dbReference type="ChEBI" id="CHEBI:30413"/>
    </cofactor>
</comment>
<keyword evidence="3 5" id="KW-0479">Metal-binding</keyword>
<protein>
    <submittedName>
        <fullName evidence="8">Cytochrome P450</fullName>
    </submittedName>
</protein>
<dbReference type="GO" id="GO:0005506">
    <property type="term" value="F:iron ion binding"/>
    <property type="evidence" value="ECO:0007669"/>
    <property type="project" value="InterPro"/>
</dbReference>
<evidence type="ECO:0000256" key="6">
    <source>
        <dbReference type="RuleBase" id="RU000461"/>
    </source>
</evidence>
<dbReference type="OrthoDB" id="1470350at2759"/>
<keyword evidence="6" id="KW-0560">Oxidoreductase</keyword>
<accession>A0A5C3MUM8</accession>
<dbReference type="InterPro" id="IPR017972">
    <property type="entry name" value="Cyt_P450_CS"/>
</dbReference>
<keyword evidence="4 5" id="KW-0408">Iron</keyword>
<evidence type="ECO:0000256" key="3">
    <source>
        <dbReference type="ARBA" id="ARBA00022723"/>
    </source>
</evidence>
<comment type="similarity">
    <text evidence="6">Belongs to the cytochrome P450 family.</text>
</comment>
<evidence type="ECO:0000256" key="7">
    <source>
        <dbReference type="SAM" id="Phobius"/>
    </source>
</evidence>
<keyword evidence="7" id="KW-0472">Membrane</keyword>
<organism evidence="8 9">
    <name type="scientific">Heliocybe sulcata</name>
    <dbReference type="NCBI Taxonomy" id="5364"/>
    <lineage>
        <taxon>Eukaryota</taxon>
        <taxon>Fungi</taxon>
        <taxon>Dikarya</taxon>
        <taxon>Basidiomycota</taxon>
        <taxon>Agaricomycotina</taxon>
        <taxon>Agaricomycetes</taxon>
        <taxon>Gloeophyllales</taxon>
        <taxon>Gloeophyllaceae</taxon>
        <taxon>Heliocybe</taxon>
    </lineage>
</organism>
<keyword evidence="7" id="KW-0812">Transmembrane</keyword>
<dbReference type="PROSITE" id="PS00086">
    <property type="entry name" value="CYTOCHROME_P450"/>
    <property type="match status" value="1"/>
</dbReference>
<dbReference type="PANTHER" id="PTHR24305:SF152">
    <property type="entry name" value="P450, PUTATIVE (EUROFUNG)-RELATED"/>
    <property type="match status" value="1"/>
</dbReference>
<evidence type="ECO:0000256" key="5">
    <source>
        <dbReference type="PIRSR" id="PIRSR602401-1"/>
    </source>
</evidence>
<dbReference type="STRING" id="5364.A0A5C3MUM8"/>
<dbReference type="Proteomes" id="UP000305948">
    <property type="component" value="Unassembled WGS sequence"/>
</dbReference>
<keyword evidence="6" id="KW-0503">Monooxygenase</keyword>
<dbReference type="PRINTS" id="PR00385">
    <property type="entry name" value="P450"/>
</dbReference>
<dbReference type="InterPro" id="IPR002401">
    <property type="entry name" value="Cyt_P450_E_grp-I"/>
</dbReference>
<dbReference type="PANTHER" id="PTHR24305">
    <property type="entry name" value="CYTOCHROME P450"/>
    <property type="match status" value="1"/>
</dbReference>
<dbReference type="PRINTS" id="PR00463">
    <property type="entry name" value="EP450I"/>
</dbReference>
<keyword evidence="5 6" id="KW-0349">Heme</keyword>
<dbReference type="InterPro" id="IPR036396">
    <property type="entry name" value="Cyt_P450_sf"/>
</dbReference>
<dbReference type="SUPFAM" id="SSF48264">
    <property type="entry name" value="Cytochrome P450"/>
    <property type="match status" value="1"/>
</dbReference>
<feature type="transmembrane region" description="Helical" evidence="7">
    <location>
        <begin position="12"/>
        <end position="31"/>
    </location>
</feature>
<dbReference type="GO" id="GO:0016705">
    <property type="term" value="F:oxidoreductase activity, acting on paired donors, with incorporation or reduction of molecular oxygen"/>
    <property type="evidence" value="ECO:0007669"/>
    <property type="project" value="InterPro"/>
</dbReference>
<dbReference type="EMBL" id="ML213523">
    <property type="protein sequence ID" value="TFK47488.1"/>
    <property type="molecule type" value="Genomic_DNA"/>
</dbReference>
<keyword evidence="9" id="KW-1185">Reference proteome</keyword>
<sequence>MLNSCGLSTPLLASAVLLFYILWSYISTIYFSPLSAFPGPRLAATTIWWQVLQKKRGSMSKTLRDLHMKTGQTIFRVAPNQLSFWDPDAYREIYINQKFLKEPDFYGAFSLPLNTRSTFGHYKPELYTPLRRQAFTLFSRQSMVSLEPLFHEKLNIFVTRLPSGKEVNLFDAFRCLTMDTATQFSFGTSSECLQAEDFKAPATSVYDEYASGLCFRLYFPMFIWFLEYLPRWMKPYWQRGYSDLKQSAIVALERYRTGSRDHKYPVLFAYHFETNSPLTDDELCCEGATYIGAGGDTAGITLSVGCSYLARNPTVQEKLVQELQTAYPIRNDVLTAHWSDLEKLPYLSACVYESLRISVPVAGDLPRVVGPRGWNFKGVAIPPGTIVGCSATAVHLDSSIFPEPEVFKPERWIEEDGSISKTLESWLVSFSKGPRSCIGQTMAMAQLYIYFAAFVRLYRAEPAHKDQPVVLYDFFTTIPEDGCCNVVLTPREH</sequence>
<evidence type="ECO:0000313" key="8">
    <source>
        <dbReference type="EMBL" id="TFK47488.1"/>
    </source>
</evidence>
<name>A0A5C3MUM8_9AGAM</name>
<evidence type="ECO:0000313" key="9">
    <source>
        <dbReference type="Proteomes" id="UP000305948"/>
    </source>
</evidence>
<keyword evidence="7" id="KW-1133">Transmembrane helix</keyword>